<evidence type="ECO:0000256" key="3">
    <source>
        <dbReference type="ARBA" id="ARBA00022452"/>
    </source>
</evidence>
<evidence type="ECO:0000256" key="6">
    <source>
        <dbReference type="ARBA" id="ARBA00023077"/>
    </source>
</evidence>
<comment type="caution">
    <text evidence="12">The sequence shown here is derived from an EMBL/GenBank/DDBJ whole genome shotgun (WGS) entry which is preliminary data.</text>
</comment>
<dbReference type="PROSITE" id="PS52016">
    <property type="entry name" value="TONB_DEPENDENT_REC_3"/>
    <property type="match status" value="1"/>
</dbReference>
<comment type="subcellular location">
    <subcellularLocation>
        <location evidence="1 10">Cell outer membrane</location>
        <topology evidence="1 10">Multi-pass membrane protein</topology>
    </subcellularLocation>
</comment>
<evidence type="ECO:0000256" key="1">
    <source>
        <dbReference type="ARBA" id="ARBA00004571"/>
    </source>
</evidence>
<dbReference type="GO" id="GO:0009279">
    <property type="term" value="C:cell outer membrane"/>
    <property type="evidence" value="ECO:0007669"/>
    <property type="project" value="UniProtKB-SubCell"/>
</dbReference>
<dbReference type="EMBL" id="PVWO01000242">
    <property type="protein sequence ID" value="PSB54667.1"/>
    <property type="molecule type" value="Genomic_DNA"/>
</dbReference>
<comment type="similarity">
    <text evidence="10">Belongs to the TonB-dependent receptor family.</text>
</comment>
<keyword evidence="3 10" id="KW-1134">Transmembrane beta strand</keyword>
<evidence type="ECO:0000256" key="8">
    <source>
        <dbReference type="ARBA" id="ARBA00023170"/>
    </source>
</evidence>
<keyword evidence="6" id="KW-0798">TonB box</keyword>
<dbReference type="Gene3D" id="2.40.170.20">
    <property type="entry name" value="TonB-dependent receptor, beta-barrel domain"/>
    <property type="match status" value="1"/>
</dbReference>
<keyword evidence="4 10" id="KW-0812">Transmembrane</keyword>
<evidence type="ECO:0000313" key="12">
    <source>
        <dbReference type="EMBL" id="PSB54667.1"/>
    </source>
</evidence>
<reference evidence="12 13" key="1">
    <citation type="submission" date="2018-03" db="EMBL/GenBank/DDBJ databases">
        <title>The ancient ancestry and fast evolution of plastids.</title>
        <authorList>
            <person name="Moore K.R."/>
            <person name="Magnabosco C."/>
            <person name="Momper L."/>
            <person name="Gold D.A."/>
            <person name="Bosak T."/>
            <person name="Fournier G.P."/>
        </authorList>
    </citation>
    <scope>NUCLEOTIDE SEQUENCE [LARGE SCALE GENOMIC DNA]</scope>
    <source>
        <strain evidence="12 13">CCALA 037</strain>
    </source>
</reference>
<name>A0A2T1GBJ9_9CYAN</name>
<accession>A0A2T1GBJ9</accession>
<dbReference type="GO" id="GO:0044718">
    <property type="term" value="P:siderophore transmembrane transport"/>
    <property type="evidence" value="ECO:0007669"/>
    <property type="project" value="TreeGrafter"/>
</dbReference>
<evidence type="ECO:0000256" key="9">
    <source>
        <dbReference type="ARBA" id="ARBA00023237"/>
    </source>
</evidence>
<dbReference type="AlphaFoldDB" id="A0A2T1GBJ9"/>
<protein>
    <recommendedName>
        <fullName evidence="11">TonB-dependent receptor-like beta-barrel domain-containing protein</fullName>
    </recommendedName>
</protein>
<evidence type="ECO:0000256" key="5">
    <source>
        <dbReference type="ARBA" id="ARBA00022729"/>
    </source>
</evidence>
<dbReference type="Proteomes" id="UP000238937">
    <property type="component" value="Unassembled WGS sequence"/>
</dbReference>
<dbReference type="PANTHER" id="PTHR30069:SF29">
    <property type="entry name" value="HEMOGLOBIN AND HEMOGLOBIN-HAPTOGLOBIN-BINDING PROTEIN 1-RELATED"/>
    <property type="match status" value="1"/>
</dbReference>
<keyword evidence="5" id="KW-0732">Signal</keyword>
<evidence type="ECO:0000256" key="2">
    <source>
        <dbReference type="ARBA" id="ARBA00022448"/>
    </source>
</evidence>
<keyword evidence="7 10" id="KW-0472">Membrane</keyword>
<organism evidence="12 13">
    <name type="scientific">Chamaesiphon polymorphus CCALA 037</name>
    <dbReference type="NCBI Taxonomy" id="2107692"/>
    <lineage>
        <taxon>Bacteria</taxon>
        <taxon>Bacillati</taxon>
        <taxon>Cyanobacteriota</taxon>
        <taxon>Cyanophyceae</taxon>
        <taxon>Gomontiellales</taxon>
        <taxon>Chamaesiphonaceae</taxon>
        <taxon>Chamaesiphon</taxon>
    </lineage>
</organism>
<dbReference type="InterPro" id="IPR036942">
    <property type="entry name" value="Beta-barrel_TonB_sf"/>
</dbReference>
<keyword evidence="2 10" id="KW-0813">Transport</keyword>
<feature type="domain" description="TonB-dependent receptor-like beta-barrel" evidence="11">
    <location>
        <begin position="20"/>
        <end position="433"/>
    </location>
</feature>
<dbReference type="InterPro" id="IPR039426">
    <property type="entry name" value="TonB-dep_rcpt-like"/>
</dbReference>
<dbReference type="RefSeq" id="WP_106307535.1">
    <property type="nucleotide sequence ID" value="NZ_PVWO01000242.1"/>
</dbReference>
<keyword evidence="9 10" id="KW-0998">Cell outer membrane</keyword>
<dbReference type="GO" id="GO:0015344">
    <property type="term" value="F:siderophore uptake transmembrane transporter activity"/>
    <property type="evidence" value="ECO:0007669"/>
    <property type="project" value="TreeGrafter"/>
</dbReference>
<evidence type="ECO:0000313" key="13">
    <source>
        <dbReference type="Proteomes" id="UP000238937"/>
    </source>
</evidence>
<dbReference type="Pfam" id="PF00593">
    <property type="entry name" value="TonB_dep_Rec_b-barrel"/>
    <property type="match status" value="1"/>
</dbReference>
<dbReference type="InterPro" id="IPR000531">
    <property type="entry name" value="Beta-barrel_TonB"/>
</dbReference>
<keyword evidence="8" id="KW-0675">Receptor</keyword>
<gene>
    <name evidence="12" type="ORF">C7B77_17420</name>
</gene>
<evidence type="ECO:0000256" key="4">
    <source>
        <dbReference type="ARBA" id="ARBA00022692"/>
    </source>
</evidence>
<evidence type="ECO:0000256" key="7">
    <source>
        <dbReference type="ARBA" id="ARBA00023136"/>
    </source>
</evidence>
<dbReference type="SUPFAM" id="SSF56935">
    <property type="entry name" value="Porins"/>
    <property type="match status" value="1"/>
</dbReference>
<evidence type="ECO:0000259" key="11">
    <source>
        <dbReference type="Pfam" id="PF00593"/>
    </source>
</evidence>
<proteinExistence type="inferred from homology"/>
<evidence type="ECO:0000256" key="10">
    <source>
        <dbReference type="PROSITE-ProRule" id="PRU01360"/>
    </source>
</evidence>
<dbReference type="OrthoDB" id="492319at2"/>
<keyword evidence="13" id="KW-1185">Reference proteome</keyword>
<sequence>MNSDATYNNLRVRADVDVSDRTKVNFTGILLSKNQGVPGGVPIPSPQFGQGFFNTLTDANRKYNDQVLFDVGIDQKIGNGNDSTVTGRVFYDTLSTWFDNRTAFAEALSVTNGQVVRSLTPQIQRQFDSRQKSFGIQTQHNWQITPTQNIAYGFDYRNTNNRSTINNIAPGTQTVSYDGTISQGALFAQYNVDLNPQIRATAGLRQDFSSLANGSVTSPALGVKWDLNSATTLRANYIRNFRTPTLANLFSANPTNIGNPNLLPETGNSFDVGVDQKLGDFGLLRLTAFQNNITNLVAFQSINPPVNGVSGTWTNIGEVQTQGIEASLNARIAPNVYGFVNYTINNPQIKQDANPAVVGKELRFTGADKLSMGISYENNFGWYGSLALNSLSGYPTNNTNTEFLSVFTSFDANFIAPLNLDRSLTLNASVQNIFDQRYELFAGFPDAGRTFRTGIDWKF</sequence>
<dbReference type="PANTHER" id="PTHR30069">
    <property type="entry name" value="TONB-DEPENDENT OUTER MEMBRANE RECEPTOR"/>
    <property type="match status" value="1"/>
</dbReference>